<gene>
    <name evidence="1" type="ORF">ILEXP_LOCUS12318</name>
</gene>
<evidence type="ECO:0000313" key="2">
    <source>
        <dbReference type="Proteomes" id="UP001642360"/>
    </source>
</evidence>
<comment type="caution">
    <text evidence="1">The sequence shown here is derived from an EMBL/GenBank/DDBJ whole genome shotgun (WGS) entry which is preliminary data.</text>
</comment>
<proteinExistence type="predicted"/>
<name>A0ABC8RPI3_9AQUA</name>
<dbReference type="Proteomes" id="UP001642360">
    <property type="component" value="Unassembled WGS sequence"/>
</dbReference>
<protein>
    <submittedName>
        <fullName evidence="1">Uncharacterized protein</fullName>
    </submittedName>
</protein>
<reference evidence="1 2" key="1">
    <citation type="submission" date="2024-02" db="EMBL/GenBank/DDBJ databases">
        <authorList>
            <person name="Vignale AGUSTIN F."/>
            <person name="Sosa J E."/>
            <person name="Modenutti C."/>
        </authorList>
    </citation>
    <scope>NUCLEOTIDE SEQUENCE [LARGE SCALE GENOMIC DNA]</scope>
</reference>
<accession>A0ABC8RPI3</accession>
<dbReference type="EMBL" id="CAUOFW020001403">
    <property type="protein sequence ID" value="CAK9144568.1"/>
    <property type="molecule type" value="Genomic_DNA"/>
</dbReference>
<organism evidence="1 2">
    <name type="scientific">Ilex paraguariensis</name>
    <name type="common">yerba mate</name>
    <dbReference type="NCBI Taxonomy" id="185542"/>
    <lineage>
        <taxon>Eukaryota</taxon>
        <taxon>Viridiplantae</taxon>
        <taxon>Streptophyta</taxon>
        <taxon>Embryophyta</taxon>
        <taxon>Tracheophyta</taxon>
        <taxon>Spermatophyta</taxon>
        <taxon>Magnoliopsida</taxon>
        <taxon>eudicotyledons</taxon>
        <taxon>Gunneridae</taxon>
        <taxon>Pentapetalae</taxon>
        <taxon>asterids</taxon>
        <taxon>campanulids</taxon>
        <taxon>Aquifoliales</taxon>
        <taxon>Aquifoliaceae</taxon>
        <taxon>Ilex</taxon>
    </lineage>
</organism>
<sequence length="259" mass="29223">MERPQKLGPSEVHAQACEKMVEENTTFEKKAFDSTAHAKKFSKPLLGGMDRVVSGYNLVGHEAFHGEASKKFPDVDFSLIQLIPDPEENKDEYFPISSKGLRWGVISWRSFLGQSPRVSYLLDVGIRLMEKARTLVGLLESLYPLEVSIQEKEKMRTLVGPLESLYPLEVSPWGVEKARTLVGPLESFYPLEVSIREKEKARTLVLESLYPLEVDPWEAEKVRTLVGLLESLCLQEAEKTRTLSVSLNLSILLKISSCK</sequence>
<evidence type="ECO:0000313" key="1">
    <source>
        <dbReference type="EMBL" id="CAK9144568.1"/>
    </source>
</evidence>
<dbReference type="AlphaFoldDB" id="A0ABC8RPI3"/>
<keyword evidence="2" id="KW-1185">Reference proteome</keyword>